<dbReference type="STRING" id="1105367.CG50_00920"/>
<sequence>MDRHSWTEIAVPGIETLETSVQLRAQNMARGELFALHDHPWHQLVHASAGTLTIRLEEAWHVVAPGQAAWLPRGIRHATGALSDAAFRSLYIAENAIEMPGTVQILRVSGLLRELIGALEQLPAPGSDDPGQARYRLALQGCIVAHLPRLPPQDAALRWPDHPALRALCRALYDRPDDRRTARDLARAHGMSERTLARRFRDDLDMPFGAWRQRMQLFRAYEWLGQGRPVTAIALDLGYATPSAFIHMFRSATGLSPSQWLRLRAADARLA</sequence>
<dbReference type="EMBL" id="JFZB01000012">
    <property type="protein sequence ID" value="KFI26860.1"/>
    <property type="molecule type" value="Genomic_DNA"/>
</dbReference>
<dbReference type="InterPro" id="IPR018060">
    <property type="entry name" value="HTH_AraC"/>
</dbReference>
<evidence type="ECO:0000256" key="3">
    <source>
        <dbReference type="ARBA" id="ARBA00023125"/>
    </source>
</evidence>
<dbReference type="OrthoDB" id="9814125at2"/>
<dbReference type="Proteomes" id="UP000028824">
    <property type="component" value="Unassembled WGS sequence"/>
</dbReference>
<dbReference type="SUPFAM" id="SSF46689">
    <property type="entry name" value="Homeodomain-like"/>
    <property type="match status" value="1"/>
</dbReference>
<evidence type="ECO:0000256" key="1">
    <source>
        <dbReference type="ARBA" id="ARBA00022491"/>
    </source>
</evidence>
<dbReference type="Pfam" id="PF12833">
    <property type="entry name" value="HTH_18"/>
    <property type="match status" value="1"/>
</dbReference>
<reference evidence="6 7" key="1">
    <citation type="submission" date="2014-03" db="EMBL/GenBank/DDBJ databases">
        <title>Genome of Paenirhodobacter enshiensis DW2-9.</title>
        <authorList>
            <person name="Wang D."/>
            <person name="Wang G."/>
        </authorList>
    </citation>
    <scope>NUCLEOTIDE SEQUENCE [LARGE SCALE GENOMIC DNA]</scope>
    <source>
        <strain evidence="6 7">DW2-9</strain>
    </source>
</reference>
<dbReference type="Pfam" id="PF02311">
    <property type="entry name" value="AraC_binding"/>
    <property type="match status" value="1"/>
</dbReference>
<dbReference type="RefSeq" id="WP_036637063.1">
    <property type="nucleotide sequence ID" value="NZ_JFZB01000012.1"/>
</dbReference>
<keyword evidence="7" id="KW-1185">Reference proteome</keyword>
<comment type="caution">
    <text evidence="6">The sequence shown here is derived from an EMBL/GenBank/DDBJ whole genome shotgun (WGS) entry which is preliminary data.</text>
</comment>
<name>A0A086XXW0_9RHOB</name>
<protein>
    <recommendedName>
        <fullName evidence="5">HTH araC/xylS-type domain-containing protein</fullName>
    </recommendedName>
</protein>
<dbReference type="Gene3D" id="1.10.10.60">
    <property type="entry name" value="Homeodomain-like"/>
    <property type="match status" value="1"/>
</dbReference>
<dbReference type="InterPro" id="IPR011051">
    <property type="entry name" value="RmlC_Cupin_sf"/>
</dbReference>
<dbReference type="CDD" id="cd06124">
    <property type="entry name" value="cupin_NimR-like_N"/>
    <property type="match status" value="1"/>
</dbReference>
<keyword evidence="2" id="KW-0805">Transcription regulation</keyword>
<evidence type="ECO:0000313" key="7">
    <source>
        <dbReference type="Proteomes" id="UP000028824"/>
    </source>
</evidence>
<dbReference type="InterPro" id="IPR009057">
    <property type="entry name" value="Homeodomain-like_sf"/>
</dbReference>
<dbReference type="FunFam" id="1.10.10.60:FF:000132">
    <property type="entry name" value="AraC family transcriptional regulator"/>
    <property type="match status" value="1"/>
</dbReference>
<organism evidence="6 7">
    <name type="scientific">Paenirhodobacter enshiensis</name>
    <dbReference type="NCBI Taxonomy" id="1105367"/>
    <lineage>
        <taxon>Bacteria</taxon>
        <taxon>Pseudomonadati</taxon>
        <taxon>Pseudomonadota</taxon>
        <taxon>Alphaproteobacteria</taxon>
        <taxon>Rhodobacterales</taxon>
        <taxon>Rhodobacter group</taxon>
        <taxon>Paenirhodobacter</taxon>
    </lineage>
</organism>
<gene>
    <name evidence="6" type="ORF">CG50_00920</name>
</gene>
<dbReference type="GO" id="GO:0043565">
    <property type="term" value="F:sequence-specific DNA binding"/>
    <property type="evidence" value="ECO:0007669"/>
    <property type="project" value="InterPro"/>
</dbReference>
<dbReference type="AlphaFoldDB" id="A0A086XXW0"/>
<dbReference type="PANTHER" id="PTHR11019">
    <property type="entry name" value="HTH-TYPE TRANSCRIPTIONAL REGULATOR NIMR"/>
    <property type="match status" value="1"/>
</dbReference>
<dbReference type="SUPFAM" id="SSF51182">
    <property type="entry name" value="RmlC-like cupins"/>
    <property type="match status" value="1"/>
</dbReference>
<dbReference type="SMART" id="SM00342">
    <property type="entry name" value="HTH_ARAC"/>
    <property type="match status" value="1"/>
</dbReference>
<dbReference type="InterPro" id="IPR003313">
    <property type="entry name" value="AraC-bd"/>
</dbReference>
<dbReference type="PANTHER" id="PTHR11019:SF199">
    <property type="entry name" value="HTH-TYPE TRANSCRIPTIONAL REGULATOR NIMR"/>
    <property type="match status" value="1"/>
</dbReference>
<dbReference type="eggNOG" id="COG2207">
    <property type="taxonomic scope" value="Bacteria"/>
</dbReference>
<dbReference type="Gene3D" id="2.60.120.10">
    <property type="entry name" value="Jelly Rolls"/>
    <property type="match status" value="1"/>
</dbReference>
<evidence type="ECO:0000313" key="6">
    <source>
        <dbReference type="EMBL" id="KFI26860.1"/>
    </source>
</evidence>
<proteinExistence type="predicted"/>
<dbReference type="GO" id="GO:0003700">
    <property type="term" value="F:DNA-binding transcription factor activity"/>
    <property type="evidence" value="ECO:0007669"/>
    <property type="project" value="InterPro"/>
</dbReference>
<keyword evidence="1" id="KW-0678">Repressor</keyword>
<keyword evidence="4" id="KW-0804">Transcription</keyword>
<evidence type="ECO:0000256" key="4">
    <source>
        <dbReference type="ARBA" id="ARBA00023163"/>
    </source>
</evidence>
<keyword evidence="3" id="KW-0238">DNA-binding</keyword>
<evidence type="ECO:0000259" key="5">
    <source>
        <dbReference type="PROSITE" id="PS01124"/>
    </source>
</evidence>
<evidence type="ECO:0000256" key="2">
    <source>
        <dbReference type="ARBA" id="ARBA00023015"/>
    </source>
</evidence>
<dbReference type="PROSITE" id="PS01124">
    <property type="entry name" value="HTH_ARAC_FAMILY_2"/>
    <property type="match status" value="1"/>
</dbReference>
<feature type="domain" description="HTH araC/xylS-type" evidence="5">
    <location>
        <begin position="166"/>
        <end position="263"/>
    </location>
</feature>
<dbReference type="InterPro" id="IPR014710">
    <property type="entry name" value="RmlC-like_jellyroll"/>
</dbReference>
<accession>A0A086XXW0</accession>